<evidence type="ECO:0000259" key="3">
    <source>
        <dbReference type="PROSITE" id="PS50822"/>
    </source>
</evidence>
<comment type="similarity">
    <text evidence="1">Belongs to the argonaute family.</text>
</comment>
<dbReference type="EMBL" id="JAAAJB010000142">
    <property type="protein sequence ID" value="KAG0264297.1"/>
    <property type="molecule type" value="Genomic_DNA"/>
</dbReference>
<dbReference type="InterPro" id="IPR032473">
    <property type="entry name" value="Argonaute_Mid_dom"/>
</dbReference>
<dbReference type="InterPro" id="IPR003165">
    <property type="entry name" value="Piwi"/>
</dbReference>
<dbReference type="SUPFAM" id="SSF53098">
    <property type="entry name" value="Ribonuclease H-like"/>
    <property type="match status" value="1"/>
</dbReference>
<dbReference type="AlphaFoldDB" id="A0A9P6U8L9"/>
<dbReference type="PROSITE" id="PS50822">
    <property type="entry name" value="PIWI"/>
    <property type="match status" value="1"/>
</dbReference>
<dbReference type="OrthoDB" id="10252740at2759"/>
<keyword evidence="4" id="KW-0648">Protein biosynthesis</keyword>
<dbReference type="InterPro" id="IPR014811">
    <property type="entry name" value="ArgoL1"/>
</dbReference>
<dbReference type="InterPro" id="IPR045246">
    <property type="entry name" value="Piwi_ago-like"/>
</dbReference>
<organism evidence="4 5">
    <name type="scientific">Actinomortierella ambigua</name>
    <dbReference type="NCBI Taxonomy" id="1343610"/>
    <lineage>
        <taxon>Eukaryota</taxon>
        <taxon>Fungi</taxon>
        <taxon>Fungi incertae sedis</taxon>
        <taxon>Mucoromycota</taxon>
        <taxon>Mortierellomycotina</taxon>
        <taxon>Mortierellomycetes</taxon>
        <taxon>Mortierellales</taxon>
        <taxon>Mortierellaceae</taxon>
        <taxon>Actinomortierella</taxon>
    </lineage>
</organism>
<reference evidence="4" key="1">
    <citation type="journal article" date="2020" name="Fungal Divers.">
        <title>Resolving the Mortierellaceae phylogeny through synthesis of multi-gene phylogenetics and phylogenomics.</title>
        <authorList>
            <person name="Vandepol N."/>
            <person name="Liber J."/>
            <person name="Desiro A."/>
            <person name="Na H."/>
            <person name="Kennedy M."/>
            <person name="Barry K."/>
            <person name="Grigoriev I.V."/>
            <person name="Miller A.N."/>
            <person name="O'Donnell K."/>
            <person name="Stajich J.E."/>
            <person name="Bonito G."/>
        </authorList>
    </citation>
    <scope>NUCLEOTIDE SEQUENCE</scope>
    <source>
        <strain evidence="4">BC1065</strain>
    </source>
</reference>
<dbReference type="InterPro" id="IPR012337">
    <property type="entry name" value="RNaseH-like_sf"/>
</dbReference>
<feature type="domain" description="PAZ" evidence="2">
    <location>
        <begin position="251"/>
        <end position="366"/>
    </location>
</feature>
<gene>
    <name evidence="4" type="primary">EIF2C2</name>
    <name evidence="4" type="ORF">DFQ27_001309</name>
</gene>
<accession>A0A9P6U8L9</accession>
<dbReference type="Pfam" id="PF02171">
    <property type="entry name" value="Piwi"/>
    <property type="match status" value="1"/>
</dbReference>
<dbReference type="InterPro" id="IPR036397">
    <property type="entry name" value="RNaseH_sf"/>
</dbReference>
<dbReference type="InterPro" id="IPR036085">
    <property type="entry name" value="PAZ_dom_sf"/>
</dbReference>
<dbReference type="PROSITE" id="PS50821">
    <property type="entry name" value="PAZ"/>
    <property type="match status" value="1"/>
</dbReference>
<name>A0A9P6U8L9_9FUNG</name>
<sequence length="875" mass="98340">MLSSSRSSGAVPSYKGPFAKRPSFGKAGKKIVVHANFYEVKQLPKANVYQYDVSISPEPKTKSVLLHRKLFSQLLQQYGATDLQGIRPVYDGRANMFTAREFPFAQKTFDVRLPDNTPVTGQPATTTVKAGKGAKDVAKGDAKPDPVFKVKLNRVAVIDMAELHQFMLGKKSITNNIRQGIMSLDVLIRHQPSLLFHTVASSRSFFIENKKKPLSGGLEVWQGYYQSVRPAIGRMYVNVDLSATAFFQGGPLIDVVTRFLKMRSKDDLARPMDERTQRRLSSFLKGLFFTVTHRPGSKKRFRIAKLSSKSANDYKFDADGKKLSVAQFFAAKYNCRLRFPGLPCVIHAGPNNREDFYPMEVCLIEVGQKYRRKLDEDQTRDMLDFTCKHPKERLQAIQEGLQLLNYADNREMQDFGMKVAQEMAKVNARVLSPPKITYGRNAILVPRNGTWNLRDVRVADGKVLDSWGVAVLGTEKYYPKGMVDKFIRELIIVGEATGLSIPNKQPITEYINPHGNLEDALRALWQKTGDSRKKRPQLLVCLLPSKGIPLYAEIKRISDTMLGVCTQCLQMSFMRKPDLKQYFANVTLKINAKLGGHNSFLDNSQIPLIASKPTLVVGADVTHPPAGDTMRPSIAAVIGSVDRFASRHGASIRVQDHRTERLYDLKEMMKERLKAFNGVAKAKPEQILFYRDGVSEGEFSEVMEIEVNAIRAACDELTKGYRPKITFIIVQKRHHARFFPISNADTDKSGNCPSGMVIDTDIVHPTEYDFYLQSHSGLKGTSRSAHYHVLLDEIGIGSDALHQLTFNLCHVYGRCTRTVSLVPAVYYAHLVAARARYHCKGETWTDTSETSSTRDVGAEGYGRVDQNLNPVMWFM</sequence>
<evidence type="ECO:0000313" key="4">
    <source>
        <dbReference type="EMBL" id="KAG0264297.1"/>
    </source>
</evidence>
<keyword evidence="5" id="KW-1185">Reference proteome</keyword>
<dbReference type="CDD" id="cd04657">
    <property type="entry name" value="Piwi_ago-like"/>
    <property type="match status" value="1"/>
</dbReference>
<dbReference type="Proteomes" id="UP000807716">
    <property type="component" value="Unassembled WGS sequence"/>
</dbReference>
<proteinExistence type="inferred from homology"/>
<keyword evidence="4" id="KW-0396">Initiation factor</keyword>
<dbReference type="Gene3D" id="3.30.420.10">
    <property type="entry name" value="Ribonuclease H-like superfamily/Ribonuclease H"/>
    <property type="match status" value="1"/>
</dbReference>
<dbReference type="Pfam" id="PF16487">
    <property type="entry name" value="ArgoMid"/>
    <property type="match status" value="1"/>
</dbReference>
<dbReference type="SMART" id="SM00950">
    <property type="entry name" value="Piwi"/>
    <property type="match status" value="1"/>
</dbReference>
<dbReference type="InterPro" id="IPR032472">
    <property type="entry name" value="ArgoL2"/>
</dbReference>
<dbReference type="Pfam" id="PF16488">
    <property type="entry name" value="ArgoL2"/>
    <property type="match status" value="1"/>
</dbReference>
<dbReference type="Pfam" id="PF16486">
    <property type="entry name" value="ArgoN"/>
    <property type="match status" value="1"/>
</dbReference>
<dbReference type="PANTHER" id="PTHR22891">
    <property type="entry name" value="EUKARYOTIC TRANSLATION INITIATION FACTOR 2C"/>
    <property type="match status" value="1"/>
</dbReference>
<dbReference type="Gene3D" id="3.40.50.2300">
    <property type="match status" value="1"/>
</dbReference>
<dbReference type="Pfam" id="PF02170">
    <property type="entry name" value="PAZ"/>
    <property type="match status" value="1"/>
</dbReference>
<dbReference type="Pfam" id="PF08699">
    <property type="entry name" value="ArgoL1"/>
    <property type="match status" value="1"/>
</dbReference>
<dbReference type="Gene3D" id="2.170.260.10">
    <property type="entry name" value="paz domain"/>
    <property type="match status" value="1"/>
</dbReference>
<feature type="domain" description="Piwi" evidence="3">
    <location>
        <begin position="538"/>
        <end position="840"/>
    </location>
</feature>
<evidence type="ECO:0000256" key="1">
    <source>
        <dbReference type="RuleBase" id="RU361178"/>
    </source>
</evidence>
<evidence type="ECO:0000313" key="5">
    <source>
        <dbReference type="Proteomes" id="UP000807716"/>
    </source>
</evidence>
<evidence type="ECO:0000259" key="2">
    <source>
        <dbReference type="PROSITE" id="PS50821"/>
    </source>
</evidence>
<dbReference type="GO" id="GO:0003743">
    <property type="term" value="F:translation initiation factor activity"/>
    <property type="evidence" value="ECO:0007669"/>
    <property type="project" value="UniProtKB-KW"/>
</dbReference>
<dbReference type="SMART" id="SM00949">
    <property type="entry name" value="PAZ"/>
    <property type="match status" value="1"/>
</dbReference>
<comment type="caution">
    <text evidence="4">The sequence shown here is derived from an EMBL/GenBank/DDBJ whole genome shotgun (WGS) entry which is preliminary data.</text>
</comment>
<dbReference type="GO" id="GO:0003723">
    <property type="term" value="F:RNA binding"/>
    <property type="evidence" value="ECO:0007669"/>
    <property type="project" value="InterPro"/>
</dbReference>
<protein>
    <submittedName>
        <fullName evidence="4">Eukaryotic translation initiation factor 2C, 2</fullName>
    </submittedName>
</protein>
<dbReference type="SMART" id="SM01163">
    <property type="entry name" value="DUF1785"/>
    <property type="match status" value="1"/>
</dbReference>
<dbReference type="InterPro" id="IPR003100">
    <property type="entry name" value="PAZ_dom"/>
</dbReference>
<dbReference type="SUPFAM" id="SSF101690">
    <property type="entry name" value="PAZ domain"/>
    <property type="match status" value="1"/>
</dbReference>
<dbReference type="InterPro" id="IPR032474">
    <property type="entry name" value="Argonaute_N"/>
</dbReference>
<dbReference type="CDD" id="cd02846">
    <property type="entry name" value="PAZ_argonaute_like"/>
    <property type="match status" value="1"/>
</dbReference>